<evidence type="ECO:0000313" key="2">
    <source>
        <dbReference type="Proteomes" id="UP000830768"/>
    </source>
</evidence>
<dbReference type="Proteomes" id="UP000830768">
    <property type="component" value="Chromosome 8"/>
</dbReference>
<dbReference type="EMBL" id="CP090036">
    <property type="protein sequence ID" value="UPK98697.1"/>
    <property type="molecule type" value="Genomic_DNA"/>
</dbReference>
<proteinExistence type="predicted"/>
<sequence length="569" mass="61987">MRHLSILLFSVIHLGAALPTSRYQSVDHRSGPTVSIQNGTLVGTTNIHYQQDFFLGIPYAAPPVKQLRLRRPSPASSWASARHATSYSARCIGNSINLAGFSQNTTDPMSEDCLYLNVVRPSGILAADKVPVLIWIHGGALLEGSASDGRSNGTFLVEISVRMGTPVIFVSFNYRLGAFGILAGREVEAAGLANLALHDQRQALVWIQENIAHFGGDTSRVTIMGESAGAGSVGFHLLAYGGRNDGLFSAAIAQSGGPQSTLMTIRTASERESDFEIVLQEAGCENSRHSLDCLRKVPAEVMRQAGQRLPTSIAVDGDMVRHSGTQLRQGHFVRVPLLIGTTRNEGTSFVQQTTAQGPINTEEDFIRVVEGSLGNKAVPKKAIRRWAELYQLEVDAPSGGGLGTVLPNPGANYGSQYGKTTLWMGDVMFTAGRRRSSQAWANHQVPSYSYLFDTVPAIADPQTLGAAHFLEMPNVFGNTEGVGWTRDPFPSDPVQRQKHYTLADIVSQMWISFTVTGSSNFHQVPDFNITWPIYQEDDPQNMVFSASLGSHLQPDTWRAEAFDMLSQYF</sequence>
<organism evidence="1 2">
    <name type="scientific">Fusarium solani subsp. cucurbitae</name>
    <name type="common">Neocosmosporum cucurbitae</name>
    <dbReference type="NCBI Taxonomy" id="2747967"/>
    <lineage>
        <taxon>Eukaryota</taxon>
        <taxon>Fungi</taxon>
        <taxon>Dikarya</taxon>
        <taxon>Ascomycota</taxon>
        <taxon>Pezizomycotina</taxon>
        <taxon>Sordariomycetes</taxon>
        <taxon>Hypocreomycetidae</taxon>
        <taxon>Hypocreales</taxon>
        <taxon>Nectriaceae</taxon>
        <taxon>Fusarium</taxon>
        <taxon>Fusarium solani species complex</taxon>
    </lineage>
</organism>
<name>A0ACD3ZC25_FUSSC</name>
<accession>A0ACD3ZC25</accession>
<reference evidence="1" key="1">
    <citation type="submission" date="2021-11" db="EMBL/GenBank/DDBJ databases">
        <title>Fusarium solani-melongenae Genome sequencing and assembly.</title>
        <authorList>
            <person name="Xie S."/>
            <person name="Huang L."/>
            <person name="Zhang X."/>
        </authorList>
    </citation>
    <scope>NUCLEOTIDE SEQUENCE</scope>
    <source>
        <strain evidence="1">CRI 24-3</strain>
    </source>
</reference>
<gene>
    <name evidence="1" type="ORF">LCI18_009632</name>
</gene>
<keyword evidence="2" id="KW-1185">Reference proteome</keyword>
<protein>
    <submittedName>
        <fullName evidence="1">Uncharacterized protein</fullName>
    </submittedName>
</protein>
<evidence type="ECO:0000313" key="1">
    <source>
        <dbReference type="EMBL" id="UPK98697.1"/>
    </source>
</evidence>